<dbReference type="PRINTS" id="PR00080">
    <property type="entry name" value="SDRFAMILY"/>
</dbReference>
<dbReference type="PRINTS" id="PR00081">
    <property type="entry name" value="GDHRDH"/>
</dbReference>
<dbReference type="Pfam" id="PF13561">
    <property type="entry name" value="adh_short_C2"/>
    <property type="match status" value="1"/>
</dbReference>
<evidence type="ECO:0000256" key="2">
    <source>
        <dbReference type="ARBA" id="ARBA00023002"/>
    </source>
</evidence>
<evidence type="ECO:0000256" key="3">
    <source>
        <dbReference type="SAM" id="Phobius"/>
    </source>
</evidence>
<gene>
    <name evidence="5" type="ORF">EV386_1863</name>
</gene>
<dbReference type="PANTHER" id="PTHR42760">
    <property type="entry name" value="SHORT-CHAIN DEHYDROGENASES/REDUCTASES FAMILY MEMBER"/>
    <property type="match status" value="1"/>
</dbReference>
<dbReference type="RefSeq" id="WP_130414342.1">
    <property type="nucleotide sequence ID" value="NZ_SGWX01000001.1"/>
</dbReference>
<keyword evidence="6" id="KW-1185">Reference proteome</keyword>
<dbReference type="PANTHER" id="PTHR42760:SF133">
    <property type="entry name" value="3-OXOACYL-[ACYL-CARRIER-PROTEIN] REDUCTASE"/>
    <property type="match status" value="1"/>
</dbReference>
<dbReference type="SMART" id="SM00822">
    <property type="entry name" value="PKS_KR"/>
    <property type="match status" value="1"/>
</dbReference>
<keyword evidence="3" id="KW-0812">Transmembrane</keyword>
<dbReference type="EMBL" id="SGWX01000001">
    <property type="protein sequence ID" value="RZS61556.1"/>
    <property type="molecule type" value="Genomic_DNA"/>
</dbReference>
<dbReference type="SUPFAM" id="SSF51735">
    <property type="entry name" value="NAD(P)-binding Rossmann-fold domains"/>
    <property type="match status" value="1"/>
</dbReference>
<accession>A0A4Q7M162</accession>
<comment type="similarity">
    <text evidence="1">Belongs to the short-chain dehydrogenases/reductases (SDR) family.</text>
</comment>
<proteinExistence type="inferred from homology"/>
<dbReference type="PROSITE" id="PS00061">
    <property type="entry name" value="ADH_SHORT"/>
    <property type="match status" value="1"/>
</dbReference>
<dbReference type="Proteomes" id="UP000293852">
    <property type="component" value="Unassembled WGS sequence"/>
</dbReference>
<sequence length="253" mass="26365">MNPLTRFRLDDRVVVLTGASSGLGLGFAHALAAVGAHLVLVARRGDRLAALAADLASAGARAVTHVADVRDPGQCRGAAAAAVERFGRIDVLVNNAGVGGSTPSSRETESGFRAVLDVNLHGTFWMAQACAPHMPRGSVIVNVASVLGHIAPRFPQAAYAASKAGVLGLTRDLAQEWSARKGIRVNALCPGYFASEMTAQDDAQLREMVDRESMLGRFGEQHELDTALVFLASPASSYMTGASLLVDGGMSAL</sequence>
<dbReference type="InterPro" id="IPR020904">
    <property type="entry name" value="Sc_DH/Rdtase_CS"/>
</dbReference>
<evidence type="ECO:0000259" key="4">
    <source>
        <dbReference type="SMART" id="SM00822"/>
    </source>
</evidence>
<keyword evidence="3" id="KW-1133">Transmembrane helix</keyword>
<evidence type="ECO:0000313" key="6">
    <source>
        <dbReference type="Proteomes" id="UP000293852"/>
    </source>
</evidence>
<keyword evidence="3" id="KW-0472">Membrane</keyword>
<dbReference type="AlphaFoldDB" id="A0A4Q7M162"/>
<organism evidence="5 6">
    <name type="scientific">Xylanimonas ulmi</name>
    <dbReference type="NCBI Taxonomy" id="228973"/>
    <lineage>
        <taxon>Bacteria</taxon>
        <taxon>Bacillati</taxon>
        <taxon>Actinomycetota</taxon>
        <taxon>Actinomycetes</taxon>
        <taxon>Micrococcales</taxon>
        <taxon>Promicromonosporaceae</taxon>
        <taxon>Xylanimonas</taxon>
    </lineage>
</organism>
<feature type="transmembrane region" description="Helical" evidence="3">
    <location>
        <begin position="20"/>
        <end position="41"/>
    </location>
</feature>
<dbReference type="InterPro" id="IPR036291">
    <property type="entry name" value="NAD(P)-bd_dom_sf"/>
</dbReference>
<dbReference type="InterPro" id="IPR057326">
    <property type="entry name" value="KR_dom"/>
</dbReference>
<reference evidence="5 6" key="1">
    <citation type="submission" date="2019-02" db="EMBL/GenBank/DDBJ databases">
        <title>Sequencing the genomes of 1000 actinobacteria strains.</title>
        <authorList>
            <person name="Klenk H.-P."/>
        </authorList>
    </citation>
    <scope>NUCLEOTIDE SEQUENCE [LARGE SCALE GENOMIC DNA]</scope>
    <source>
        <strain evidence="5 6">DSM 16932</strain>
    </source>
</reference>
<dbReference type="Gene3D" id="3.40.50.720">
    <property type="entry name" value="NAD(P)-binding Rossmann-like Domain"/>
    <property type="match status" value="1"/>
</dbReference>
<dbReference type="FunFam" id="3.40.50.720:FF:000084">
    <property type="entry name" value="Short-chain dehydrogenase reductase"/>
    <property type="match status" value="1"/>
</dbReference>
<protein>
    <submittedName>
        <fullName evidence="5">NAD(P)-dependent dehydrogenase (Short-subunit alcohol dehydrogenase family)</fullName>
    </submittedName>
</protein>
<dbReference type="OrthoDB" id="9809287at2"/>
<comment type="caution">
    <text evidence="5">The sequence shown here is derived from an EMBL/GenBank/DDBJ whole genome shotgun (WGS) entry which is preliminary data.</text>
</comment>
<evidence type="ECO:0000313" key="5">
    <source>
        <dbReference type="EMBL" id="RZS61556.1"/>
    </source>
</evidence>
<evidence type="ECO:0000256" key="1">
    <source>
        <dbReference type="ARBA" id="ARBA00006484"/>
    </source>
</evidence>
<dbReference type="GO" id="GO:0016616">
    <property type="term" value="F:oxidoreductase activity, acting on the CH-OH group of donors, NAD or NADP as acceptor"/>
    <property type="evidence" value="ECO:0007669"/>
    <property type="project" value="UniProtKB-ARBA"/>
</dbReference>
<name>A0A4Q7M162_9MICO</name>
<keyword evidence="2" id="KW-0560">Oxidoreductase</keyword>
<feature type="domain" description="Ketoreductase" evidence="4">
    <location>
        <begin position="12"/>
        <end position="208"/>
    </location>
</feature>
<dbReference type="InterPro" id="IPR002347">
    <property type="entry name" value="SDR_fam"/>
</dbReference>